<gene>
    <name evidence="2" type="ORF">O7A05_24585</name>
</gene>
<evidence type="ECO:0008006" key="4">
    <source>
        <dbReference type="Google" id="ProtNLM"/>
    </source>
</evidence>
<evidence type="ECO:0000313" key="2">
    <source>
        <dbReference type="EMBL" id="MEI9405316.1"/>
    </source>
</evidence>
<keyword evidence="1" id="KW-0812">Transmembrane</keyword>
<evidence type="ECO:0000313" key="3">
    <source>
        <dbReference type="Proteomes" id="UP001366503"/>
    </source>
</evidence>
<name>A0ABU8KHZ4_9HYPH</name>
<feature type="transmembrane region" description="Helical" evidence="1">
    <location>
        <begin position="61"/>
        <end position="82"/>
    </location>
</feature>
<keyword evidence="1" id="KW-0472">Membrane</keyword>
<reference evidence="2 3" key="1">
    <citation type="submission" date="2022-12" db="EMBL/GenBank/DDBJ databases">
        <authorList>
            <person name="Muema E."/>
        </authorList>
    </citation>
    <scope>NUCLEOTIDE SEQUENCE [LARGE SCALE GENOMIC DNA]</scope>
    <source>
        <strain evidence="3">1330</strain>
    </source>
</reference>
<dbReference type="Proteomes" id="UP001366503">
    <property type="component" value="Unassembled WGS sequence"/>
</dbReference>
<organism evidence="2 3">
    <name type="scientific">Mesorhizobium argentiipisi</name>
    <dbReference type="NCBI Taxonomy" id="3015175"/>
    <lineage>
        <taxon>Bacteria</taxon>
        <taxon>Pseudomonadati</taxon>
        <taxon>Pseudomonadota</taxon>
        <taxon>Alphaproteobacteria</taxon>
        <taxon>Hyphomicrobiales</taxon>
        <taxon>Phyllobacteriaceae</taxon>
        <taxon>Mesorhizobium</taxon>
    </lineage>
</organism>
<dbReference type="EMBL" id="JAPYKO010000021">
    <property type="protein sequence ID" value="MEI9405316.1"/>
    <property type="molecule type" value="Genomic_DNA"/>
</dbReference>
<evidence type="ECO:0000256" key="1">
    <source>
        <dbReference type="SAM" id="Phobius"/>
    </source>
</evidence>
<protein>
    <recommendedName>
        <fullName evidence="4">Polymerase</fullName>
    </recommendedName>
</protein>
<comment type="caution">
    <text evidence="2">The sequence shown here is derived from an EMBL/GenBank/DDBJ whole genome shotgun (WGS) entry which is preliminary data.</text>
</comment>
<sequence>MSLRNGPSAETIRQLFHLDLRLASIVPSSSVAIARRKHPPRPAKRRVFHCQESARMQLGEIIANLFAALLLACIIGAAFFFATQPIWPDHHKGQMVILPPADAITTGSIKATTHPHLPNAIDGNLIQPRPSRP</sequence>
<keyword evidence="3" id="KW-1185">Reference proteome</keyword>
<keyword evidence="1" id="KW-1133">Transmembrane helix</keyword>
<accession>A0ABU8KHZ4</accession>
<dbReference type="RefSeq" id="WP_337095515.1">
    <property type="nucleotide sequence ID" value="NZ_JAPYKO010000021.1"/>
</dbReference>
<proteinExistence type="predicted"/>